<comment type="function">
    <text evidence="8">Catalyzes the reversible isomerization of glucose-6-phosphate to fructose-6-phosphate.</text>
</comment>
<evidence type="ECO:0000256" key="1">
    <source>
        <dbReference type="ARBA" id="ARBA00004926"/>
    </source>
</evidence>
<organism evidence="10 11">
    <name type="scientific">Mycoplasmopsis bovirhinis</name>
    <dbReference type="NCBI Taxonomy" id="29553"/>
    <lineage>
        <taxon>Bacteria</taxon>
        <taxon>Bacillati</taxon>
        <taxon>Mycoplasmatota</taxon>
        <taxon>Mycoplasmoidales</taxon>
        <taxon>Metamycoplasmataceae</taxon>
        <taxon>Mycoplasmopsis</taxon>
    </lineage>
</organism>
<dbReference type="GO" id="GO:0006096">
    <property type="term" value="P:glycolytic process"/>
    <property type="evidence" value="ECO:0007669"/>
    <property type="project" value="UniProtKB-UniRule"/>
</dbReference>
<dbReference type="GO" id="GO:0048029">
    <property type="term" value="F:monosaccharide binding"/>
    <property type="evidence" value="ECO:0007669"/>
    <property type="project" value="TreeGrafter"/>
</dbReference>
<dbReference type="EMBL" id="LR214972">
    <property type="protein sequence ID" value="VEU62991.1"/>
    <property type="molecule type" value="Genomic_DNA"/>
</dbReference>
<feature type="active site" description="Proton donor" evidence="8">
    <location>
        <position position="282"/>
    </location>
</feature>
<evidence type="ECO:0000256" key="2">
    <source>
        <dbReference type="ARBA" id="ARBA00006604"/>
    </source>
</evidence>
<keyword evidence="5 8" id="KW-0324">Glycolysis</keyword>
<dbReference type="FunFam" id="3.40.50.10490:FF:000016">
    <property type="entry name" value="Glucose-6-phosphate isomerase"/>
    <property type="match status" value="1"/>
</dbReference>
<name>A0A449AD66_9BACT</name>
<evidence type="ECO:0000256" key="9">
    <source>
        <dbReference type="RuleBase" id="RU000612"/>
    </source>
</evidence>
<reference evidence="10 11" key="1">
    <citation type="submission" date="2019-01" db="EMBL/GenBank/DDBJ databases">
        <authorList>
            <consortium name="Pathogen Informatics"/>
        </authorList>
    </citation>
    <scope>NUCLEOTIDE SEQUENCE [LARGE SCALE GENOMIC DNA]</scope>
    <source>
        <strain evidence="10 11">NCTC10118</strain>
    </source>
</reference>
<dbReference type="EC" id="5.3.1.9" evidence="8"/>
<dbReference type="InterPro" id="IPR035476">
    <property type="entry name" value="SIS_PGI_1"/>
</dbReference>
<evidence type="ECO:0000313" key="10">
    <source>
        <dbReference type="EMBL" id="VEU62991.1"/>
    </source>
</evidence>
<comment type="pathway">
    <text evidence="8">Carbohydrate biosynthesis; gluconeogenesis.</text>
</comment>
<comment type="pathway">
    <text evidence="1 8 9">Carbohydrate degradation; glycolysis; D-glyceraldehyde 3-phosphate and glycerone phosphate from D-glucose: step 2/4.</text>
</comment>
<dbReference type="GO" id="GO:0006094">
    <property type="term" value="P:gluconeogenesis"/>
    <property type="evidence" value="ECO:0007669"/>
    <property type="project" value="UniProtKB-UniRule"/>
</dbReference>
<dbReference type="PROSITE" id="PS00765">
    <property type="entry name" value="P_GLUCOSE_ISOMERASE_1"/>
    <property type="match status" value="1"/>
</dbReference>
<protein>
    <recommendedName>
        <fullName evidence="8">Glucose-6-phosphate isomerase</fullName>
        <shortName evidence="8">GPI</shortName>
        <ecNumber evidence="8">5.3.1.9</ecNumber>
    </recommendedName>
    <alternativeName>
        <fullName evidence="8">Phosphoglucose isomerase</fullName>
        <shortName evidence="8">PGI</shortName>
    </alternativeName>
    <alternativeName>
        <fullName evidence="8">Phosphohexose isomerase</fullName>
        <shortName evidence="8">PHI</shortName>
    </alternativeName>
</protein>
<evidence type="ECO:0000256" key="3">
    <source>
        <dbReference type="ARBA" id="ARBA00022432"/>
    </source>
</evidence>
<dbReference type="PANTHER" id="PTHR11469:SF1">
    <property type="entry name" value="GLUCOSE-6-PHOSPHATE ISOMERASE"/>
    <property type="match status" value="1"/>
</dbReference>
<dbReference type="Gene3D" id="3.40.50.10490">
    <property type="entry name" value="Glucose-6-phosphate isomerase like protein, domain 1"/>
    <property type="match status" value="2"/>
</dbReference>
<evidence type="ECO:0000256" key="6">
    <source>
        <dbReference type="ARBA" id="ARBA00023235"/>
    </source>
</evidence>
<dbReference type="OrthoDB" id="140919at2"/>
<keyword evidence="4 8" id="KW-0963">Cytoplasm</keyword>
<dbReference type="CDD" id="cd05015">
    <property type="entry name" value="SIS_PGI_1"/>
    <property type="match status" value="1"/>
</dbReference>
<feature type="active site" evidence="8">
    <location>
        <position position="418"/>
    </location>
</feature>
<dbReference type="NCBIfam" id="NF010697">
    <property type="entry name" value="PRK14097.1"/>
    <property type="match status" value="1"/>
</dbReference>
<dbReference type="GO" id="GO:0097367">
    <property type="term" value="F:carbohydrate derivative binding"/>
    <property type="evidence" value="ECO:0007669"/>
    <property type="project" value="InterPro"/>
</dbReference>
<dbReference type="CDD" id="cd05016">
    <property type="entry name" value="SIS_PGI_2"/>
    <property type="match status" value="1"/>
</dbReference>
<dbReference type="InterPro" id="IPR035482">
    <property type="entry name" value="SIS_PGI_2"/>
</dbReference>
<evidence type="ECO:0000256" key="7">
    <source>
        <dbReference type="ARBA" id="ARBA00029321"/>
    </source>
</evidence>
<dbReference type="Proteomes" id="UP000289952">
    <property type="component" value="Chromosome"/>
</dbReference>
<dbReference type="PROSITE" id="PS51463">
    <property type="entry name" value="P_GLUCOSE_ISOMERASE_3"/>
    <property type="match status" value="1"/>
</dbReference>
<dbReference type="UniPathway" id="UPA00109">
    <property type="reaction ID" value="UER00181"/>
</dbReference>
<keyword evidence="6 8" id="KW-0413">Isomerase</keyword>
<comment type="catalytic activity">
    <reaction evidence="7 8 9">
        <text>alpha-D-glucose 6-phosphate = beta-D-fructose 6-phosphate</text>
        <dbReference type="Rhea" id="RHEA:11816"/>
        <dbReference type="ChEBI" id="CHEBI:57634"/>
        <dbReference type="ChEBI" id="CHEBI:58225"/>
        <dbReference type="EC" id="5.3.1.9"/>
    </reaction>
</comment>
<sequence length="428" mass="47518">MKKIFLNLENAICQKEILKYQDKVTKINAAMDSFTSVGADFLGWKDLPENINQAELKTMKEAAQKLHQQNIELLVVIGIGGSYLGSKAALDFIQGLYPGKSRKMEVIFAGTSISSSSLSQLLKYAEGKKFAINVISKSGTTTEPAIAFRFFKNLLEKQVGALKASELIFATTDAKKGTLFELATQKNYQKFVILDSIGGRFSVLSPVGLFPLACAGINIDEILAGAKEANELYKDSSLETNDAYRYAVARYLLGEKFQAEMLVAYEPNFAYFNEWWKQLFGESEGKEQKGLLPTSAVFSTDLHSLGQFIQEGSKVLFETVLSVKNPQVDLTIPHDQEDLDKLNYLEGKTVHFVNNAAFQATMDAHVQVGNVPNIHILLEDSAERSFGWLVMFFERACAISAYLLGVNPFNQPGVEVYKANMFKILGKK</sequence>
<dbReference type="FunFam" id="3.40.50.10490:FF:000015">
    <property type="entry name" value="Glucose-6-phosphate isomerase"/>
    <property type="match status" value="1"/>
</dbReference>
<comment type="subcellular location">
    <subcellularLocation>
        <location evidence="8">Cytoplasm</location>
    </subcellularLocation>
</comment>
<dbReference type="InterPro" id="IPR046348">
    <property type="entry name" value="SIS_dom_sf"/>
</dbReference>
<evidence type="ECO:0000256" key="5">
    <source>
        <dbReference type="ARBA" id="ARBA00023152"/>
    </source>
</evidence>
<evidence type="ECO:0000256" key="4">
    <source>
        <dbReference type="ARBA" id="ARBA00022490"/>
    </source>
</evidence>
<dbReference type="GO" id="GO:0004347">
    <property type="term" value="F:glucose-6-phosphate isomerase activity"/>
    <property type="evidence" value="ECO:0007669"/>
    <property type="project" value="UniProtKB-UniRule"/>
</dbReference>
<dbReference type="SUPFAM" id="SSF53697">
    <property type="entry name" value="SIS domain"/>
    <property type="match status" value="1"/>
</dbReference>
<keyword evidence="3 8" id="KW-0312">Gluconeogenesis</keyword>
<comment type="caution">
    <text evidence="8">Lacks conserved residue(s) required for the propagation of feature annotation.</text>
</comment>
<dbReference type="PROSITE" id="PS00174">
    <property type="entry name" value="P_GLUCOSE_ISOMERASE_2"/>
    <property type="match status" value="1"/>
</dbReference>
<dbReference type="GO" id="GO:0051156">
    <property type="term" value="P:glucose 6-phosphate metabolic process"/>
    <property type="evidence" value="ECO:0007669"/>
    <property type="project" value="TreeGrafter"/>
</dbReference>
<dbReference type="Pfam" id="PF00342">
    <property type="entry name" value="PGI"/>
    <property type="match status" value="1"/>
</dbReference>
<dbReference type="PANTHER" id="PTHR11469">
    <property type="entry name" value="GLUCOSE-6-PHOSPHATE ISOMERASE"/>
    <property type="match status" value="1"/>
</dbReference>
<gene>
    <name evidence="10" type="primary">pgi_3</name>
    <name evidence="8" type="synonym">pgi</name>
    <name evidence="10" type="ORF">NCTC10118_00238</name>
</gene>
<dbReference type="InterPro" id="IPR018189">
    <property type="entry name" value="Phosphoglucose_isomerase_CS"/>
</dbReference>
<evidence type="ECO:0000313" key="11">
    <source>
        <dbReference type="Proteomes" id="UP000289952"/>
    </source>
</evidence>
<dbReference type="AlphaFoldDB" id="A0A449AD66"/>
<evidence type="ECO:0000256" key="8">
    <source>
        <dbReference type="HAMAP-Rule" id="MF_00473"/>
    </source>
</evidence>
<dbReference type="RefSeq" id="WP_129621181.1">
    <property type="nucleotide sequence ID" value="NZ_LR214972.1"/>
</dbReference>
<keyword evidence="11" id="KW-1185">Reference proteome</keyword>
<dbReference type="InterPro" id="IPR001672">
    <property type="entry name" value="G6P_Isomerase"/>
</dbReference>
<dbReference type="UniPathway" id="UPA00138"/>
<accession>A0A449AD66</accession>
<comment type="similarity">
    <text evidence="2 8 9">Belongs to the GPI family.</text>
</comment>
<dbReference type="PRINTS" id="PR00662">
    <property type="entry name" value="G6PISOMERASE"/>
</dbReference>
<dbReference type="HAMAP" id="MF_00473">
    <property type="entry name" value="G6P_isomerase"/>
    <property type="match status" value="1"/>
</dbReference>
<proteinExistence type="inferred from homology"/>
<dbReference type="GO" id="GO:0005829">
    <property type="term" value="C:cytosol"/>
    <property type="evidence" value="ECO:0007669"/>
    <property type="project" value="TreeGrafter"/>
</dbReference>